<name>A0A6A4WTM2_AMPAM</name>
<evidence type="ECO:0000256" key="1">
    <source>
        <dbReference type="SAM" id="MobiDB-lite"/>
    </source>
</evidence>
<gene>
    <name evidence="2" type="ORF">FJT64_018499</name>
</gene>
<protein>
    <submittedName>
        <fullName evidence="2">Uncharacterized protein</fullName>
    </submittedName>
</protein>
<keyword evidence="3" id="KW-1185">Reference proteome</keyword>
<dbReference type="AlphaFoldDB" id="A0A6A4WTM2"/>
<dbReference type="Proteomes" id="UP000440578">
    <property type="component" value="Unassembled WGS sequence"/>
</dbReference>
<sequence length="285" mass="30112">MIIPSWFYLPRGGAAGAEFRGPAFPEYRRPDPGAVRAARRSGRAVALPSDRPAAFGAAGRSRVRRAAARVVGASRTARGRRSTRAEPQLGRARRAAAGRTAPPLLSVAGGGSPAGPELTALVTELARLLDAWLNLLPELEFAPMPALDPLGSGSLCGVLWWLLTGEDGTRPAPLLPSAGGDSPYDGPLPEALLRLIRQSGAVTGRLRPALIRLGRQLTRPGGVDSGCNGELLVDVMDQLFNGPVGLEPTTRGGEADRLPRELSRQCDHVTSVATEYQMTLPTMHT</sequence>
<comment type="caution">
    <text evidence="2">The sequence shown here is derived from an EMBL/GenBank/DDBJ whole genome shotgun (WGS) entry which is preliminary data.</text>
</comment>
<proteinExistence type="predicted"/>
<evidence type="ECO:0000313" key="2">
    <source>
        <dbReference type="EMBL" id="KAF0310517.1"/>
    </source>
</evidence>
<organism evidence="2 3">
    <name type="scientific">Amphibalanus amphitrite</name>
    <name type="common">Striped barnacle</name>
    <name type="synonym">Balanus amphitrite</name>
    <dbReference type="NCBI Taxonomy" id="1232801"/>
    <lineage>
        <taxon>Eukaryota</taxon>
        <taxon>Metazoa</taxon>
        <taxon>Ecdysozoa</taxon>
        <taxon>Arthropoda</taxon>
        <taxon>Crustacea</taxon>
        <taxon>Multicrustacea</taxon>
        <taxon>Cirripedia</taxon>
        <taxon>Thoracica</taxon>
        <taxon>Thoracicalcarea</taxon>
        <taxon>Balanomorpha</taxon>
        <taxon>Balanoidea</taxon>
        <taxon>Balanidae</taxon>
        <taxon>Amphibalaninae</taxon>
        <taxon>Amphibalanus</taxon>
    </lineage>
</organism>
<evidence type="ECO:0000313" key="3">
    <source>
        <dbReference type="Proteomes" id="UP000440578"/>
    </source>
</evidence>
<feature type="region of interest" description="Disordered" evidence="1">
    <location>
        <begin position="71"/>
        <end position="110"/>
    </location>
</feature>
<dbReference type="EMBL" id="VIIS01000305">
    <property type="protein sequence ID" value="KAF0310517.1"/>
    <property type="molecule type" value="Genomic_DNA"/>
</dbReference>
<reference evidence="2 3" key="1">
    <citation type="submission" date="2019-07" db="EMBL/GenBank/DDBJ databases">
        <title>Draft genome assembly of a fouling barnacle, Amphibalanus amphitrite (Darwin, 1854): The first reference genome for Thecostraca.</title>
        <authorList>
            <person name="Kim W."/>
        </authorList>
    </citation>
    <scope>NUCLEOTIDE SEQUENCE [LARGE SCALE GENOMIC DNA]</scope>
    <source>
        <strain evidence="2">SNU_AA5</strain>
        <tissue evidence="2">Soma without cirri and trophi</tissue>
    </source>
</reference>
<accession>A0A6A4WTM2</accession>